<proteinExistence type="predicted"/>
<dbReference type="InterPro" id="IPR051343">
    <property type="entry name" value="G-type_lectin_kinases/EP1-like"/>
</dbReference>
<evidence type="ECO:0000259" key="6">
    <source>
        <dbReference type="PROSITE" id="PS50927"/>
    </source>
</evidence>
<organism evidence="7 8">
    <name type="scientific">Salix brachista</name>
    <dbReference type="NCBI Taxonomy" id="2182728"/>
    <lineage>
        <taxon>Eukaryota</taxon>
        <taxon>Viridiplantae</taxon>
        <taxon>Streptophyta</taxon>
        <taxon>Embryophyta</taxon>
        <taxon>Tracheophyta</taxon>
        <taxon>Spermatophyta</taxon>
        <taxon>Magnoliopsida</taxon>
        <taxon>eudicotyledons</taxon>
        <taxon>Gunneridae</taxon>
        <taxon>Pentapetalae</taxon>
        <taxon>rosids</taxon>
        <taxon>fabids</taxon>
        <taxon>Malpighiales</taxon>
        <taxon>Salicaceae</taxon>
        <taxon>Saliceae</taxon>
        <taxon>Salix</taxon>
    </lineage>
</organism>
<feature type="region of interest" description="Disordered" evidence="4">
    <location>
        <begin position="412"/>
        <end position="462"/>
    </location>
</feature>
<keyword evidence="8" id="KW-1185">Reference proteome</keyword>
<keyword evidence="2" id="KW-1015">Disulfide bond</keyword>
<dbReference type="CDD" id="cd00028">
    <property type="entry name" value="B_lectin"/>
    <property type="match status" value="1"/>
</dbReference>
<dbReference type="Proteomes" id="UP000326939">
    <property type="component" value="Chromosome 11"/>
</dbReference>
<reference evidence="8" key="1">
    <citation type="journal article" date="2019" name="Gigascience">
        <title>De novo genome assembly of the endangered Acer yangbiense, a plant species with extremely small populations endemic to Yunnan Province, China.</title>
        <authorList>
            <person name="Yang J."/>
            <person name="Wariss H.M."/>
            <person name="Tao L."/>
            <person name="Zhang R."/>
            <person name="Yun Q."/>
            <person name="Hollingsworth P."/>
            <person name="Dao Z."/>
            <person name="Luo G."/>
            <person name="Guo H."/>
            <person name="Ma Y."/>
            <person name="Sun W."/>
        </authorList>
    </citation>
    <scope>NUCLEOTIDE SEQUENCE [LARGE SCALE GENOMIC DNA]</scope>
    <source>
        <strain evidence="8">cv. br00</strain>
    </source>
</reference>
<sequence length="477" mass="52453">MSKLFSLCLLLSIFFIGHSAVPPSSTFKHVNEGQFGFYIIEYAPDYRPLPIGNPVRENATLTFGEDGNLVLADAGGRIAWQTNTANRGVVGFEVLPNGNMVLHDSKGNFIWQSFDSPTDTILVGQSLRVGAATRLVSRASQNENSDGAYSLVMESKRLVMYYKSPNSPKQYLYYTFAPRQDRLQNATLNYNPDPYDDSANGNLRIYSYNNKVDYMAWDVAFNLFSRDDFPESECQLPERCGKFGLCEDSQCVACPLPGGLFGWSKNCEPVKPPACGSKNFYYYKLEGVDHSMSKYAGGSGPVMEDECGRKCSSDCKCMGYFYNKETSKCSIAYDLQTLTKVSNSTHVGAATDEEELMVVRHALGLIVPVLLRVCIGCKFMDGIWRTTDKPSGLKGTAEGKGSVCIPSLLSSGATGMDEQEDEAEHVITAEKHAEDSSRAADKTAENSSLAAETSAESASLVWQTVERRAEKDKIQCS</sequence>
<evidence type="ECO:0000256" key="2">
    <source>
        <dbReference type="ARBA" id="ARBA00023157"/>
    </source>
</evidence>
<name>A0A5N5KW09_9ROSI</name>
<comment type="caution">
    <text evidence="7">The sequence shown here is derived from an EMBL/GenBank/DDBJ whole genome shotgun (WGS) entry which is preliminary data.</text>
</comment>
<protein>
    <recommendedName>
        <fullName evidence="6">Bulb-type lectin domain-containing protein</fullName>
    </recommendedName>
</protein>
<dbReference type="AlphaFoldDB" id="A0A5N5KW09"/>
<feature type="domain" description="Bulb-type lectin" evidence="6">
    <location>
        <begin position="1"/>
        <end position="115"/>
    </location>
</feature>
<evidence type="ECO:0000256" key="1">
    <source>
        <dbReference type="ARBA" id="ARBA00022729"/>
    </source>
</evidence>
<dbReference type="Gene3D" id="2.90.10.10">
    <property type="entry name" value="Bulb-type lectin domain"/>
    <property type="match status" value="1"/>
</dbReference>
<feature type="chain" id="PRO_5024388983" description="Bulb-type lectin domain-containing protein" evidence="5">
    <location>
        <begin position="21"/>
        <end position="477"/>
    </location>
</feature>
<feature type="signal peptide" evidence="5">
    <location>
        <begin position="1"/>
        <end position="20"/>
    </location>
</feature>
<evidence type="ECO:0000256" key="3">
    <source>
        <dbReference type="ARBA" id="ARBA00023180"/>
    </source>
</evidence>
<dbReference type="InterPro" id="IPR036426">
    <property type="entry name" value="Bulb-type_lectin_dom_sf"/>
</dbReference>
<evidence type="ECO:0000256" key="5">
    <source>
        <dbReference type="SAM" id="SignalP"/>
    </source>
</evidence>
<keyword evidence="1 5" id="KW-0732">Signal</keyword>
<dbReference type="PROSITE" id="PS50927">
    <property type="entry name" value="BULB_LECTIN"/>
    <property type="match status" value="1"/>
</dbReference>
<evidence type="ECO:0000313" key="8">
    <source>
        <dbReference type="Proteomes" id="UP000326939"/>
    </source>
</evidence>
<gene>
    <name evidence="7" type="ORF">DKX38_017646</name>
</gene>
<dbReference type="Pfam" id="PF01453">
    <property type="entry name" value="B_lectin"/>
    <property type="match status" value="1"/>
</dbReference>
<dbReference type="SUPFAM" id="SSF51110">
    <property type="entry name" value="alpha-D-mannose-specific plant lectins"/>
    <property type="match status" value="1"/>
</dbReference>
<evidence type="ECO:0000313" key="7">
    <source>
        <dbReference type="EMBL" id="KAB5534560.1"/>
    </source>
</evidence>
<evidence type="ECO:0000256" key="4">
    <source>
        <dbReference type="SAM" id="MobiDB-lite"/>
    </source>
</evidence>
<dbReference type="PANTHER" id="PTHR47976">
    <property type="entry name" value="G-TYPE LECTIN S-RECEPTOR-LIKE SERINE/THREONINE-PROTEIN KINASE SD2-5"/>
    <property type="match status" value="1"/>
</dbReference>
<accession>A0A5N5KW09</accession>
<dbReference type="SMART" id="SM00108">
    <property type="entry name" value="B_lectin"/>
    <property type="match status" value="1"/>
</dbReference>
<dbReference type="InterPro" id="IPR001480">
    <property type="entry name" value="Bulb-type_lectin_dom"/>
</dbReference>
<feature type="compositionally biased region" description="Basic and acidic residues" evidence="4">
    <location>
        <begin position="424"/>
        <end position="444"/>
    </location>
</feature>
<dbReference type="EMBL" id="VDCV01000011">
    <property type="protein sequence ID" value="KAB5534560.1"/>
    <property type="molecule type" value="Genomic_DNA"/>
</dbReference>
<feature type="compositionally biased region" description="Low complexity" evidence="4">
    <location>
        <begin position="445"/>
        <end position="460"/>
    </location>
</feature>
<keyword evidence="3" id="KW-0325">Glycoprotein</keyword>